<accession>C2K075</accession>
<protein>
    <recommendedName>
        <fullName evidence="2">BD-FAE-like domain-containing protein</fullName>
    </recommendedName>
</protein>
<organism evidence="3 4">
    <name type="scientific">Lacticaseibacillus rhamnosus (strain LMS2-1)</name>
    <dbReference type="NCBI Taxonomy" id="525361"/>
    <lineage>
        <taxon>Bacteria</taxon>
        <taxon>Bacillati</taxon>
        <taxon>Bacillota</taxon>
        <taxon>Bacilli</taxon>
        <taxon>Lactobacillales</taxon>
        <taxon>Lactobacillaceae</taxon>
        <taxon>Lacticaseibacillus</taxon>
    </lineage>
</organism>
<dbReference type="InterPro" id="IPR050300">
    <property type="entry name" value="GDXG_lipolytic_enzyme"/>
</dbReference>
<dbReference type="InterPro" id="IPR049492">
    <property type="entry name" value="BD-FAE-like_dom"/>
</dbReference>
<dbReference type="PANTHER" id="PTHR48081">
    <property type="entry name" value="AB HYDROLASE SUPERFAMILY PROTEIN C4A8.06C"/>
    <property type="match status" value="1"/>
</dbReference>
<comment type="caution">
    <text evidence="3">The sequence shown here is derived from an EMBL/GenBank/DDBJ whole genome shotgun (WGS) entry which is preliminary data.</text>
</comment>
<keyword evidence="1" id="KW-0378">Hydrolase</keyword>
<dbReference type="EMBL" id="ACIZ01000101">
    <property type="protein sequence ID" value="EEN79362.1"/>
    <property type="molecule type" value="Genomic_DNA"/>
</dbReference>
<dbReference type="Gene3D" id="3.40.50.1820">
    <property type="entry name" value="alpha/beta hydrolase"/>
    <property type="match status" value="1"/>
</dbReference>
<sequence length="285" mass="31975">MVRIWLMYKNKEEQANMQVEKDVIYDEAHDLPVDIYVPDAANGGAVIYAHGGGWFRGDKENESDLGQYLADAGYLVAIPNFRLAPKYLYPTAQNDFDHFINWLLASPYEFDRERVGLLGASSGGTMVLQNSLTTGYPVVAWSPVVDFANWVQKNQMVKASVDAKNELGLTEIHEIHDAFYKYFIQTYLGGLDPRLLTAVNPTNHLTDQLGPTLLFNSADELMPLPSALHFVQQAAMFGRDISIHVVPGVGHARDYTSFALPETKRFFDHHLFASFEDKALNKATD</sequence>
<dbReference type="HOGENOM" id="CLU_012494_4_0_9"/>
<dbReference type="AlphaFoldDB" id="C2K075"/>
<dbReference type="GO" id="GO:0016787">
    <property type="term" value="F:hydrolase activity"/>
    <property type="evidence" value="ECO:0007669"/>
    <property type="project" value="UniProtKB-KW"/>
</dbReference>
<gene>
    <name evidence="3" type="ORF">HMPREF0539_2560</name>
</gene>
<evidence type="ECO:0000259" key="2">
    <source>
        <dbReference type="Pfam" id="PF20434"/>
    </source>
</evidence>
<evidence type="ECO:0000313" key="4">
    <source>
        <dbReference type="Proteomes" id="UP000004525"/>
    </source>
</evidence>
<name>C2K075_LACRM</name>
<evidence type="ECO:0000313" key="3">
    <source>
        <dbReference type="EMBL" id="EEN79362.1"/>
    </source>
</evidence>
<keyword evidence="4" id="KW-1185">Reference proteome</keyword>
<dbReference type="InterPro" id="IPR029058">
    <property type="entry name" value="AB_hydrolase_fold"/>
</dbReference>
<feature type="domain" description="BD-FAE-like" evidence="2">
    <location>
        <begin position="34"/>
        <end position="226"/>
    </location>
</feature>
<proteinExistence type="predicted"/>
<dbReference type="SUPFAM" id="SSF53474">
    <property type="entry name" value="alpha/beta-Hydrolases"/>
    <property type="match status" value="1"/>
</dbReference>
<reference evidence="3" key="1">
    <citation type="submission" date="2009-01" db="EMBL/GenBank/DDBJ databases">
        <authorList>
            <person name="Qin X."/>
            <person name="Bachman B."/>
            <person name="Battles P."/>
            <person name="Bell A."/>
            <person name="Bess C."/>
            <person name="Bickham C."/>
            <person name="Chaboub L."/>
            <person name="Chen D."/>
            <person name="Coyle M."/>
            <person name="Deiros D.R."/>
            <person name="Dinh H."/>
            <person name="Forbes L."/>
            <person name="Fowler G."/>
            <person name="Francisco L."/>
            <person name="Fu Q."/>
            <person name="Gubbala S."/>
            <person name="Hale W."/>
            <person name="Han Y."/>
            <person name="Hemphill L."/>
            <person name="Highlander S.K."/>
            <person name="Hirani K."/>
            <person name="Hogues M."/>
            <person name="Jackson L."/>
            <person name="Jakkamsetti A."/>
            <person name="Javaid M."/>
            <person name="Jiang H."/>
            <person name="Korchina V."/>
            <person name="Kovar C."/>
            <person name="Lara F."/>
            <person name="Lee S."/>
            <person name="Mata R."/>
            <person name="Mathew T."/>
            <person name="Moen C."/>
            <person name="Morales K."/>
            <person name="Munidasa M."/>
            <person name="Nazareth L."/>
            <person name="Ngo R."/>
            <person name="Nguyen L."/>
            <person name="Okwuonu G."/>
            <person name="Ongeri F."/>
            <person name="Patil S."/>
            <person name="Petrosino J."/>
            <person name="Pham C."/>
            <person name="Pham P."/>
            <person name="Pu L.-L."/>
            <person name="Puazo M."/>
            <person name="Raj R."/>
            <person name="Reid J."/>
            <person name="Rouhana J."/>
            <person name="Saada N."/>
            <person name="Shang Y."/>
            <person name="Simmons D."/>
            <person name="Thornton R."/>
            <person name="Warren J."/>
            <person name="Weissenberger G."/>
            <person name="Zhang J."/>
            <person name="Zhang L."/>
            <person name="Zhou C."/>
            <person name="Zhu D."/>
            <person name="Muzny D."/>
            <person name="Worley K."/>
            <person name="Gibbs R."/>
        </authorList>
    </citation>
    <scope>NUCLEOTIDE SEQUENCE [LARGE SCALE GENOMIC DNA]</scope>
    <source>
        <strain evidence="3">LMS2-1</strain>
    </source>
</reference>
<dbReference type="Proteomes" id="UP000004525">
    <property type="component" value="Unassembled WGS sequence"/>
</dbReference>
<dbReference type="Pfam" id="PF20434">
    <property type="entry name" value="BD-FAE"/>
    <property type="match status" value="1"/>
</dbReference>
<evidence type="ECO:0000256" key="1">
    <source>
        <dbReference type="ARBA" id="ARBA00022801"/>
    </source>
</evidence>